<sequence length="261" mass="28770">MVHESDSALLAPRILSRQDGATIAYHKSSGRSPGLVYIHGLMSDMTGEKAVYLERWCQAKERAFIRFDCFGHGQSSGDFCDGTVGRWVDDTVAVLESLTDGPQVLVGSSIGGWVALLAALQWPVRVAGLVGIAAAADLTEDIWRRLSPAQRGEVMHNRVLFLHNHNDGKQYCISRVLIEDGRRHLLLQGRIAVACPIRLIHGLKDLDVPWQTVLRIQERVISPDVVMTLVKDGSHRLSRPQDLKRLIGVVAELMTALDQAG</sequence>
<keyword evidence="4" id="KW-0809">Transit peptide</keyword>
<proteinExistence type="predicted"/>
<evidence type="ECO:0000259" key="14">
    <source>
        <dbReference type="Pfam" id="PF00561"/>
    </source>
</evidence>
<dbReference type="InterPro" id="IPR000073">
    <property type="entry name" value="AB_hydrolase_1"/>
</dbReference>
<dbReference type="EC" id="3.1.1.93" evidence="6"/>
<dbReference type="Gene3D" id="3.40.50.1820">
    <property type="entry name" value="alpha/beta hydrolase"/>
    <property type="match status" value="1"/>
</dbReference>
<evidence type="ECO:0000256" key="2">
    <source>
        <dbReference type="ARBA" id="ARBA00012423"/>
    </source>
</evidence>
<evidence type="ECO:0000256" key="8">
    <source>
        <dbReference type="ARBA" id="ARBA00041520"/>
    </source>
</evidence>
<evidence type="ECO:0000256" key="3">
    <source>
        <dbReference type="ARBA" id="ARBA00022801"/>
    </source>
</evidence>
<evidence type="ECO:0000256" key="6">
    <source>
        <dbReference type="ARBA" id="ARBA00039132"/>
    </source>
</evidence>
<feature type="domain" description="AB hydrolase-1" evidence="14">
    <location>
        <begin position="36"/>
        <end position="150"/>
    </location>
</feature>
<name>A0A484H6K1_9ZZZZ</name>
<dbReference type="GO" id="GO:0005739">
    <property type="term" value="C:mitochondrion"/>
    <property type="evidence" value="ECO:0007669"/>
    <property type="project" value="UniProtKB-SubCell"/>
</dbReference>
<protein>
    <recommendedName>
        <fullName evidence="7">Palmitoyl-protein thioesterase ABHD10, mitochondrial</fullName>
        <ecNumber evidence="6">3.1.1.93</ecNumber>
        <ecNumber evidence="2">3.1.2.22</ecNumber>
    </recommendedName>
    <alternativeName>
        <fullName evidence="9">Acyl-protein thioesterase ABHD10</fullName>
    </alternativeName>
    <alternativeName>
        <fullName evidence="10">Alpha/beta hydrolase domain-containing protein 10</fullName>
    </alternativeName>
    <alternativeName>
        <fullName evidence="8">Mycophenolic acid acyl-glucuronide esterase, mitochondrial</fullName>
    </alternativeName>
</protein>
<dbReference type="Pfam" id="PF00561">
    <property type="entry name" value="Abhydrolase_1"/>
    <property type="match status" value="1"/>
</dbReference>
<evidence type="ECO:0000256" key="9">
    <source>
        <dbReference type="ARBA" id="ARBA00042645"/>
    </source>
</evidence>
<comment type="catalytic activity">
    <reaction evidence="13">
        <text>mycophenolic acid O-acyl-beta-D-glucuronide + H2O = mycophenolate + D-glucuronate + H(+)</text>
        <dbReference type="Rhea" id="RHEA:34179"/>
        <dbReference type="ChEBI" id="CHEBI:15377"/>
        <dbReference type="ChEBI" id="CHEBI:15378"/>
        <dbReference type="ChEBI" id="CHEBI:58720"/>
        <dbReference type="ChEBI" id="CHEBI:62932"/>
        <dbReference type="ChEBI" id="CHEBI:66982"/>
        <dbReference type="EC" id="3.1.1.93"/>
    </reaction>
    <physiologicalReaction direction="left-to-right" evidence="13">
        <dbReference type="Rhea" id="RHEA:34180"/>
    </physiologicalReaction>
</comment>
<dbReference type="GO" id="GO:0102390">
    <property type="term" value="F:mycophenolic acid acyl-glucuronide esterase activity"/>
    <property type="evidence" value="ECO:0007669"/>
    <property type="project" value="UniProtKB-EC"/>
</dbReference>
<dbReference type="PANTHER" id="PTHR16138">
    <property type="entry name" value="MYCOPHENOLIC ACID ACYL-GLUCURONIDE ESTERASE, MITOCHONDRIAL"/>
    <property type="match status" value="1"/>
</dbReference>
<evidence type="ECO:0000256" key="13">
    <source>
        <dbReference type="ARBA" id="ARBA00047972"/>
    </source>
</evidence>
<comment type="catalytic activity">
    <reaction evidence="12">
        <text>S-hexadecanoyl-L-cysteinyl-[protein] + H2O = L-cysteinyl-[protein] + hexadecanoate + H(+)</text>
        <dbReference type="Rhea" id="RHEA:19233"/>
        <dbReference type="Rhea" id="RHEA-COMP:10131"/>
        <dbReference type="Rhea" id="RHEA-COMP:11032"/>
        <dbReference type="ChEBI" id="CHEBI:7896"/>
        <dbReference type="ChEBI" id="CHEBI:15377"/>
        <dbReference type="ChEBI" id="CHEBI:15378"/>
        <dbReference type="ChEBI" id="CHEBI:29950"/>
        <dbReference type="ChEBI" id="CHEBI:74151"/>
        <dbReference type="EC" id="3.1.2.22"/>
    </reaction>
    <physiologicalReaction direction="left-to-right" evidence="12">
        <dbReference type="Rhea" id="RHEA:19234"/>
    </physiologicalReaction>
</comment>
<keyword evidence="5" id="KW-0496">Mitochondrion</keyword>
<evidence type="ECO:0000256" key="12">
    <source>
        <dbReference type="ARBA" id="ARBA00047409"/>
    </source>
</evidence>
<gene>
    <name evidence="15" type="ORF">RIEGSTA812A_PEG_1132</name>
</gene>
<dbReference type="SUPFAM" id="SSF53474">
    <property type="entry name" value="alpha/beta-Hydrolases"/>
    <property type="match status" value="1"/>
</dbReference>
<organism evidence="15">
    <name type="scientific">invertebrate metagenome</name>
    <dbReference type="NCBI Taxonomy" id="1711999"/>
    <lineage>
        <taxon>unclassified sequences</taxon>
        <taxon>metagenomes</taxon>
        <taxon>organismal metagenomes</taxon>
    </lineage>
</organism>
<dbReference type="InterPro" id="IPR029058">
    <property type="entry name" value="AB_hydrolase_fold"/>
</dbReference>
<evidence type="ECO:0000256" key="5">
    <source>
        <dbReference type="ARBA" id="ARBA00023128"/>
    </source>
</evidence>
<dbReference type="InterPro" id="IPR052382">
    <property type="entry name" value="ABHD10_acyl-thioesterase"/>
</dbReference>
<dbReference type="EMBL" id="LR026963">
    <property type="protein sequence ID" value="VBB69659.1"/>
    <property type="molecule type" value="Genomic_DNA"/>
</dbReference>
<evidence type="ECO:0000256" key="11">
    <source>
        <dbReference type="ARBA" id="ARBA00046047"/>
    </source>
</evidence>
<evidence type="ECO:0000256" key="10">
    <source>
        <dbReference type="ARBA" id="ARBA00042704"/>
    </source>
</evidence>
<comment type="function">
    <text evidence="11">Acts as an acyl-protein thioesterase that hydrolyzes fatty acids from acylated residues in proteins. Regulates the mitochondrial S-depalmitoylation of the nucleophilic active site residue of peroxiredoxin-5/PRDX5, a key antioxidant protein, therefore modulating mitochondrial antioxidant ability. Also catalyzes the deglucuronidation of mycophenolic acid acyl-glucuronide, an active metabolite of the immunosuppressant drug mycophenolate.</text>
</comment>
<evidence type="ECO:0000256" key="7">
    <source>
        <dbReference type="ARBA" id="ARBA00039314"/>
    </source>
</evidence>
<keyword evidence="3 15" id="KW-0378">Hydrolase</keyword>
<dbReference type="AlphaFoldDB" id="A0A484H6K1"/>
<reference evidence="15" key="1">
    <citation type="submission" date="2018-10" db="EMBL/GenBank/DDBJ databases">
        <authorList>
            <person name="Gruber-Vodicka H."/>
            <person name="Jaeckle O."/>
        </authorList>
    </citation>
    <scope>NUCLEOTIDE SEQUENCE</scope>
</reference>
<evidence type="ECO:0000256" key="4">
    <source>
        <dbReference type="ARBA" id="ARBA00022946"/>
    </source>
</evidence>
<accession>A0A484H6K1</accession>
<dbReference type="EC" id="3.1.2.22" evidence="2"/>
<dbReference type="PANTHER" id="PTHR16138:SF7">
    <property type="entry name" value="PALMITOYL-PROTEIN THIOESTERASE ABHD10, MITOCHONDRIAL"/>
    <property type="match status" value="1"/>
</dbReference>
<dbReference type="GO" id="GO:0008474">
    <property type="term" value="F:palmitoyl-(protein) hydrolase activity"/>
    <property type="evidence" value="ECO:0007669"/>
    <property type="project" value="UniProtKB-EC"/>
</dbReference>
<evidence type="ECO:0000313" key="15">
    <source>
        <dbReference type="EMBL" id="VBB69659.1"/>
    </source>
</evidence>
<comment type="subcellular location">
    <subcellularLocation>
        <location evidence="1">Mitochondrion</location>
    </subcellularLocation>
</comment>
<evidence type="ECO:0000256" key="1">
    <source>
        <dbReference type="ARBA" id="ARBA00004173"/>
    </source>
</evidence>